<dbReference type="InterPro" id="IPR020022">
    <property type="entry name" value="N-acetyl_sugar_amidoTrfase"/>
</dbReference>
<keyword evidence="2" id="KW-1185">Reference proteome</keyword>
<dbReference type="RefSeq" id="WP_379666804.1">
    <property type="nucleotide sequence ID" value="NZ_JBHULH010000008.1"/>
</dbReference>
<sequence>MKTQVCSKCILDTTVPEIFFDEQGVCNYCKINDEIMKQYPAKEEGKKLLDDIVKKIKRKGKGKKYDCIVGVSGGTDSTYTLHFVKQLGLRPLAVHFDNGWNSEIAVKNIKNATNKLGIDLYTLVADWEEFKDLQVAFLKSSTPDAEVPTDYAIISVLLKVAAKENIKYIIEGQASRAEGTTPLGWTYHDGRYLRNVQKKYGKKKSKSFPILSLFHLIYYFFVRRVKLVRPLEYIDYSKEMARKLNKEELGWEDPGGHHHESIFTKFFQSYYLNEKFHIDKRKRECSAKIRSGNMTREEALEEVSHPYPVEDGIVDYTKNKLELSDEDFDAIMKAPNKSFLDYKTYYPLIQLLRNPIKIACYLNIFPHIFYLKYGVDHSKKIKSYWTEFNRNRVK</sequence>
<evidence type="ECO:0000313" key="1">
    <source>
        <dbReference type="EMBL" id="MFD2568095.1"/>
    </source>
</evidence>
<evidence type="ECO:0000313" key="2">
    <source>
        <dbReference type="Proteomes" id="UP001597508"/>
    </source>
</evidence>
<comment type="caution">
    <text evidence="1">The sequence shown here is derived from an EMBL/GenBank/DDBJ whole genome shotgun (WGS) entry which is preliminary data.</text>
</comment>
<reference evidence="2" key="1">
    <citation type="journal article" date="2019" name="Int. J. Syst. Evol. Microbiol.">
        <title>The Global Catalogue of Microorganisms (GCM) 10K type strain sequencing project: providing services to taxonomists for standard genome sequencing and annotation.</title>
        <authorList>
            <consortium name="The Broad Institute Genomics Platform"/>
            <consortium name="The Broad Institute Genome Sequencing Center for Infectious Disease"/>
            <person name="Wu L."/>
            <person name="Ma J."/>
        </authorList>
    </citation>
    <scope>NUCLEOTIDE SEQUENCE [LARGE SCALE GENOMIC DNA]</scope>
    <source>
        <strain evidence="2">KCTC 52127</strain>
    </source>
</reference>
<gene>
    <name evidence="1" type="ORF">ACFSRZ_11970</name>
</gene>
<dbReference type="Gene3D" id="3.40.50.620">
    <property type="entry name" value="HUPs"/>
    <property type="match status" value="1"/>
</dbReference>
<proteinExistence type="predicted"/>
<dbReference type="NCBIfam" id="TIGR03573">
    <property type="entry name" value="WbuX"/>
    <property type="match status" value="1"/>
</dbReference>
<dbReference type="Proteomes" id="UP001597508">
    <property type="component" value="Unassembled WGS sequence"/>
</dbReference>
<name>A0ABW5LTM3_9FLAO</name>
<dbReference type="EMBL" id="JBHULH010000008">
    <property type="protein sequence ID" value="MFD2568095.1"/>
    <property type="molecule type" value="Genomic_DNA"/>
</dbReference>
<dbReference type="InterPro" id="IPR014729">
    <property type="entry name" value="Rossmann-like_a/b/a_fold"/>
</dbReference>
<organism evidence="1 2">
    <name type="scientific">Pseudotenacibaculum haliotis</name>
    <dbReference type="NCBI Taxonomy" id="1862138"/>
    <lineage>
        <taxon>Bacteria</taxon>
        <taxon>Pseudomonadati</taxon>
        <taxon>Bacteroidota</taxon>
        <taxon>Flavobacteriia</taxon>
        <taxon>Flavobacteriales</taxon>
        <taxon>Flavobacteriaceae</taxon>
        <taxon>Pseudotenacibaculum</taxon>
    </lineage>
</organism>
<dbReference type="SUPFAM" id="SSF52402">
    <property type="entry name" value="Adenine nucleotide alpha hydrolases-like"/>
    <property type="match status" value="1"/>
</dbReference>
<protein>
    <submittedName>
        <fullName evidence="1">N-acetyl sugar amidotransferase</fullName>
    </submittedName>
</protein>
<accession>A0ABW5LTM3</accession>